<name>A0AAN5CBY7_9BILA</name>
<keyword evidence="2" id="KW-1185">Reference proteome</keyword>
<evidence type="ECO:0000313" key="2">
    <source>
        <dbReference type="Proteomes" id="UP001328107"/>
    </source>
</evidence>
<reference evidence="2" key="1">
    <citation type="submission" date="2022-10" db="EMBL/GenBank/DDBJ databases">
        <title>Genome assembly of Pristionchus species.</title>
        <authorList>
            <person name="Yoshida K."/>
            <person name="Sommer R.J."/>
        </authorList>
    </citation>
    <scope>NUCLEOTIDE SEQUENCE [LARGE SCALE GENOMIC DNA]</scope>
    <source>
        <strain evidence="2">RS5460</strain>
    </source>
</reference>
<protein>
    <submittedName>
        <fullName evidence="1">Uncharacterized protein</fullName>
    </submittedName>
</protein>
<gene>
    <name evidence="1" type="ORF">PMAYCL1PPCAC_07802</name>
</gene>
<accession>A0AAN5CBY7</accession>
<dbReference type="AlphaFoldDB" id="A0AAN5CBY7"/>
<evidence type="ECO:0000313" key="1">
    <source>
        <dbReference type="EMBL" id="GMR37607.1"/>
    </source>
</evidence>
<dbReference type="EMBL" id="BTRK01000002">
    <property type="protein sequence ID" value="GMR37607.1"/>
    <property type="molecule type" value="Genomic_DNA"/>
</dbReference>
<organism evidence="1 2">
    <name type="scientific">Pristionchus mayeri</name>
    <dbReference type="NCBI Taxonomy" id="1317129"/>
    <lineage>
        <taxon>Eukaryota</taxon>
        <taxon>Metazoa</taxon>
        <taxon>Ecdysozoa</taxon>
        <taxon>Nematoda</taxon>
        <taxon>Chromadorea</taxon>
        <taxon>Rhabditida</taxon>
        <taxon>Rhabditina</taxon>
        <taxon>Diplogasteromorpha</taxon>
        <taxon>Diplogasteroidea</taxon>
        <taxon>Neodiplogasteridae</taxon>
        <taxon>Pristionchus</taxon>
    </lineage>
</organism>
<dbReference type="Proteomes" id="UP001328107">
    <property type="component" value="Unassembled WGS sequence"/>
</dbReference>
<sequence>MVPPNSSLRLFNQSILFVFCSHESIVDAEIFNELKMFDIAHPRVASDLSHCVTLIDGGREGDTSEDWSFSEGNNEIKGPRSTICSEEIV</sequence>
<comment type="caution">
    <text evidence="1">The sequence shown here is derived from an EMBL/GenBank/DDBJ whole genome shotgun (WGS) entry which is preliminary data.</text>
</comment>
<feature type="non-terminal residue" evidence="1">
    <location>
        <position position="89"/>
    </location>
</feature>
<proteinExistence type="predicted"/>